<evidence type="ECO:0000256" key="2">
    <source>
        <dbReference type="ARBA" id="ARBA00001947"/>
    </source>
</evidence>
<evidence type="ECO:0000256" key="5">
    <source>
        <dbReference type="ARBA" id="ARBA00022723"/>
    </source>
</evidence>
<keyword evidence="6 10" id="KW-0378">Hydrolase</keyword>
<evidence type="ECO:0000259" key="11">
    <source>
        <dbReference type="PROSITE" id="PS51462"/>
    </source>
</evidence>
<dbReference type="InterPro" id="IPR050241">
    <property type="entry name" value="NAD-cap_RNA_hydrolase_NudC"/>
</dbReference>
<evidence type="ECO:0000256" key="9">
    <source>
        <dbReference type="ARBA" id="ARBA00023679"/>
    </source>
</evidence>
<dbReference type="InterPro" id="IPR015375">
    <property type="entry name" value="NADH_PPase-like_N"/>
</dbReference>
<dbReference type="InterPro" id="IPR049734">
    <property type="entry name" value="NudC-like_C"/>
</dbReference>
<dbReference type="InterPro" id="IPR020476">
    <property type="entry name" value="Nudix_hydrolase"/>
</dbReference>
<dbReference type="InterPro" id="IPR015376">
    <property type="entry name" value="Znr_NADH_PPase"/>
</dbReference>
<protein>
    <recommendedName>
        <fullName evidence="4">NAD(+) diphosphatase</fullName>
        <ecNumber evidence="4">3.6.1.22</ecNumber>
    </recommendedName>
</protein>
<evidence type="ECO:0000256" key="7">
    <source>
        <dbReference type="ARBA" id="ARBA00022842"/>
    </source>
</evidence>
<reference evidence="12 13" key="1">
    <citation type="journal article" date="2021" name="Int. J. Syst. Evol. Microbiol.">
        <title>Reticulibacter mediterranei gen. nov., sp. nov., within the new family Reticulibacteraceae fam. nov., and Ktedonospora formicarum gen. nov., sp. nov., Ktedonobacter robiniae sp. nov., Dictyobacter formicarum sp. nov. and Dictyobacter arantiisoli sp. nov., belonging to the class Ktedonobacteria.</title>
        <authorList>
            <person name="Yabe S."/>
            <person name="Zheng Y."/>
            <person name="Wang C.M."/>
            <person name="Sakai Y."/>
            <person name="Abe K."/>
            <person name="Yokota A."/>
            <person name="Donadio S."/>
            <person name="Cavaletti L."/>
            <person name="Monciardini P."/>
        </authorList>
    </citation>
    <scope>NUCLEOTIDE SEQUENCE [LARGE SCALE GENOMIC DNA]</scope>
    <source>
        <strain evidence="12 13">SOSP1-9</strain>
    </source>
</reference>
<accession>A0ABQ3VL65</accession>
<proteinExistence type="inferred from homology"/>
<dbReference type="Gene3D" id="3.90.79.20">
    <property type="match status" value="1"/>
</dbReference>
<dbReference type="PANTHER" id="PTHR42904:SF6">
    <property type="entry name" value="NAD-CAPPED RNA HYDROLASE NUDT12"/>
    <property type="match status" value="1"/>
</dbReference>
<dbReference type="PANTHER" id="PTHR42904">
    <property type="entry name" value="NUDIX HYDROLASE, NUDC SUBFAMILY"/>
    <property type="match status" value="1"/>
</dbReference>
<dbReference type="Pfam" id="PF09296">
    <property type="entry name" value="NUDIX-like"/>
    <property type="match status" value="1"/>
</dbReference>
<keyword evidence="5" id="KW-0479">Metal-binding</keyword>
<dbReference type="SUPFAM" id="SSF55811">
    <property type="entry name" value="Nudix"/>
    <property type="match status" value="2"/>
</dbReference>
<evidence type="ECO:0000256" key="6">
    <source>
        <dbReference type="ARBA" id="ARBA00022801"/>
    </source>
</evidence>
<keyword evidence="7" id="KW-0460">Magnesium</keyword>
<dbReference type="PRINTS" id="PR00502">
    <property type="entry name" value="NUDIXFAMILY"/>
</dbReference>
<dbReference type="InterPro" id="IPR020084">
    <property type="entry name" value="NUDIX_hydrolase_CS"/>
</dbReference>
<dbReference type="EMBL" id="BNJJ01000012">
    <property type="protein sequence ID" value="GHO86424.1"/>
    <property type="molecule type" value="Genomic_DNA"/>
</dbReference>
<sequence length="287" mass="32373">MAGIESIANNANINNEFERVYPSQPIPTEQALWFPFQGQKLLVKTQDQGITLLQGDQELLANIKHEELLYIGRYKGQPCIASALDPEEPLPGDWKAFGLRELYNLMPGFEYNIATYASQLINWHKTSRYCPVCGSPMVSVEGGWGRSCVRGDYTGYPAVIPAIIVLIHDGKRMLMAHKAGWGKRYGLIAGFVEPGETLEECVHREVKEEAGIEIEDLQYMNSQPWPFPSQLMIGFMARYKSGVVQPQDNELDDVRWFSSDTLPELPPPSSLAYILISSWLKQYGNQQ</sequence>
<gene>
    <name evidence="12" type="ORF">KSZ_44300</name>
</gene>
<dbReference type="CDD" id="cd03429">
    <property type="entry name" value="NUDIX_NADH_pyrophosphatase_Nudt13"/>
    <property type="match status" value="1"/>
</dbReference>
<organism evidence="12 13">
    <name type="scientific">Dictyobacter formicarum</name>
    <dbReference type="NCBI Taxonomy" id="2778368"/>
    <lineage>
        <taxon>Bacteria</taxon>
        <taxon>Bacillati</taxon>
        <taxon>Chloroflexota</taxon>
        <taxon>Ktedonobacteria</taxon>
        <taxon>Ktedonobacterales</taxon>
        <taxon>Dictyobacteraceae</taxon>
        <taxon>Dictyobacter</taxon>
    </lineage>
</organism>
<comment type="cofactor">
    <cofactor evidence="1">
        <name>Mg(2+)</name>
        <dbReference type="ChEBI" id="CHEBI:18420"/>
    </cofactor>
</comment>
<dbReference type="Proteomes" id="UP000635565">
    <property type="component" value="Unassembled WGS sequence"/>
</dbReference>
<keyword evidence="13" id="KW-1185">Reference proteome</keyword>
<evidence type="ECO:0000256" key="3">
    <source>
        <dbReference type="ARBA" id="ARBA00009595"/>
    </source>
</evidence>
<comment type="cofactor">
    <cofactor evidence="2">
        <name>Zn(2+)</name>
        <dbReference type="ChEBI" id="CHEBI:29105"/>
    </cofactor>
</comment>
<name>A0ABQ3VL65_9CHLR</name>
<feature type="domain" description="Nudix hydrolase" evidence="11">
    <location>
        <begin position="157"/>
        <end position="282"/>
    </location>
</feature>
<evidence type="ECO:0000313" key="13">
    <source>
        <dbReference type="Proteomes" id="UP000635565"/>
    </source>
</evidence>
<dbReference type="EC" id="3.6.1.22" evidence="4"/>
<evidence type="ECO:0000256" key="4">
    <source>
        <dbReference type="ARBA" id="ARBA00012381"/>
    </source>
</evidence>
<evidence type="ECO:0000256" key="10">
    <source>
        <dbReference type="RuleBase" id="RU003476"/>
    </source>
</evidence>
<comment type="similarity">
    <text evidence="3">Belongs to the Nudix hydrolase family. NudC subfamily.</text>
</comment>
<dbReference type="Gene3D" id="3.90.79.10">
    <property type="entry name" value="Nucleoside Triphosphate Pyrophosphohydrolase"/>
    <property type="match status" value="1"/>
</dbReference>
<dbReference type="NCBIfam" id="NF001299">
    <property type="entry name" value="PRK00241.1"/>
    <property type="match status" value="1"/>
</dbReference>
<dbReference type="PROSITE" id="PS51462">
    <property type="entry name" value="NUDIX"/>
    <property type="match status" value="1"/>
</dbReference>
<dbReference type="InterPro" id="IPR000086">
    <property type="entry name" value="NUDIX_hydrolase_dom"/>
</dbReference>
<evidence type="ECO:0000256" key="1">
    <source>
        <dbReference type="ARBA" id="ARBA00001946"/>
    </source>
</evidence>
<dbReference type="RefSeq" id="WP_201364058.1">
    <property type="nucleotide sequence ID" value="NZ_BNJJ01000012.1"/>
</dbReference>
<dbReference type="PROSITE" id="PS00893">
    <property type="entry name" value="NUDIX_BOX"/>
    <property type="match status" value="1"/>
</dbReference>
<dbReference type="Pfam" id="PF00293">
    <property type="entry name" value="NUDIX"/>
    <property type="match status" value="1"/>
</dbReference>
<dbReference type="Pfam" id="PF09297">
    <property type="entry name" value="Zn_ribbon_NUD"/>
    <property type="match status" value="1"/>
</dbReference>
<keyword evidence="8" id="KW-0520">NAD</keyword>
<evidence type="ECO:0000313" key="12">
    <source>
        <dbReference type="EMBL" id="GHO86424.1"/>
    </source>
</evidence>
<evidence type="ECO:0000256" key="8">
    <source>
        <dbReference type="ARBA" id="ARBA00023027"/>
    </source>
</evidence>
<comment type="catalytic activity">
    <reaction evidence="9">
        <text>a 5'-end NAD(+)-phospho-ribonucleoside in mRNA + H2O = a 5'-end phospho-adenosine-phospho-ribonucleoside in mRNA + beta-nicotinamide D-ribonucleotide + 2 H(+)</text>
        <dbReference type="Rhea" id="RHEA:60876"/>
        <dbReference type="Rhea" id="RHEA-COMP:15698"/>
        <dbReference type="Rhea" id="RHEA-COMP:15719"/>
        <dbReference type="ChEBI" id="CHEBI:14649"/>
        <dbReference type="ChEBI" id="CHEBI:15377"/>
        <dbReference type="ChEBI" id="CHEBI:15378"/>
        <dbReference type="ChEBI" id="CHEBI:144029"/>
        <dbReference type="ChEBI" id="CHEBI:144051"/>
    </reaction>
    <physiologicalReaction direction="left-to-right" evidence="9">
        <dbReference type="Rhea" id="RHEA:60877"/>
    </physiologicalReaction>
</comment>
<dbReference type="InterPro" id="IPR015797">
    <property type="entry name" value="NUDIX_hydrolase-like_dom_sf"/>
</dbReference>
<comment type="caution">
    <text evidence="12">The sequence shown here is derived from an EMBL/GenBank/DDBJ whole genome shotgun (WGS) entry which is preliminary data.</text>
</comment>